<dbReference type="Proteomes" id="UP001319865">
    <property type="component" value="Chromosome"/>
</dbReference>
<feature type="compositionally biased region" description="Polar residues" evidence="1">
    <location>
        <begin position="108"/>
        <end position="118"/>
    </location>
</feature>
<evidence type="ECO:0000313" key="3">
    <source>
        <dbReference type="Proteomes" id="UP001319865"/>
    </source>
</evidence>
<dbReference type="EMBL" id="AP025183">
    <property type="protein sequence ID" value="BDB53066.1"/>
    <property type="molecule type" value="Genomic_DNA"/>
</dbReference>
<organism evidence="2 3">
    <name type="scientific">Flavobacterium ammonificans</name>
    <dbReference type="NCBI Taxonomy" id="1751056"/>
    <lineage>
        <taxon>Bacteria</taxon>
        <taxon>Pseudomonadati</taxon>
        <taxon>Bacteroidota</taxon>
        <taxon>Flavobacteriia</taxon>
        <taxon>Flavobacteriales</taxon>
        <taxon>Flavobacteriaceae</taxon>
        <taxon>Flavobacterium</taxon>
    </lineage>
</organism>
<name>A0ABN6KV76_9FLAO</name>
<evidence type="ECO:0000313" key="2">
    <source>
        <dbReference type="EMBL" id="BDB53066.1"/>
    </source>
</evidence>
<gene>
    <name evidence="2" type="ORF">GENT11_13780</name>
</gene>
<sequence>MGLFDFLRGKTPEQKRDEKLNKIRLLTSIKEQRSLMHDMILEGEHDYSKQDENPNGIGEFGFDKTNPIPVYGIDNIPAYMDKLRYEYTSKSGSGTKTYNPVTFLRTTENDNSPIGSQKPSEEPFASSTTATNIEGLIDVYSIYSMGGEKLAKIYINCYSLKTSDKVPNGFFHRDTIPAIKDGKLLMELMK</sequence>
<feature type="region of interest" description="Disordered" evidence="1">
    <location>
        <begin position="108"/>
        <end position="127"/>
    </location>
</feature>
<protein>
    <submittedName>
        <fullName evidence="2">Uncharacterized protein</fullName>
    </submittedName>
</protein>
<dbReference type="RefSeq" id="WP_229329126.1">
    <property type="nucleotide sequence ID" value="NZ_AP025183.1"/>
</dbReference>
<keyword evidence="3" id="KW-1185">Reference proteome</keyword>
<proteinExistence type="predicted"/>
<reference evidence="2 3" key="1">
    <citation type="journal article" date="2022" name="Int. J. Syst. Evol. Microbiol.">
        <title>Flavobacterium ammonificans sp. nov. and Flavobacterium ammoniigenes sp. nov., ammonifying bacteria isolated from surface river water.</title>
        <authorList>
            <person name="Watanabe K."/>
            <person name="Kitamura T."/>
            <person name="Ogata Y."/>
            <person name="Shindo C."/>
            <person name="Suda W."/>
        </authorList>
    </citation>
    <scope>NUCLEOTIDE SEQUENCE [LARGE SCALE GENOMIC DNA]</scope>
    <source>
        <strain evidence="2 3">GENT11</strain>
    </source>
</reference>
<accession>A0ABN6KV76</accession>
<reference evidence="2 3" key="2">
    <citation type="journal article" date="2022" name="Microorganisms">
        <title>Complete Genome Sequences of Two Flavobacterium ammonificans Strains and a Flavobacterium ammoniigenes Strain of Ammonifying Bacterioplankton Isolated from Surface River Water.</title>
        <authorList>
            <person name="Suda W."/>
            <person name="Ogata Y."/>
            <person name="Shindo C."/>
            <person name="Watanabe K."/>
        </authorList>
    </citation>
    <scope>NUCLEOTIDE SEQUENCE [LARGE SCALE GENOMIC DNA]</scope>
    <source>
        <strain evidence="2 3">GENT11</strain>
    </source>
</reference>
<evidence type="ECO:0000256" key="1">
    <source>
        <dbReference type="SAM" id="MobiDB-lite"/>
    </source>
</evidence>